<organism evidence="1 2">
    <name type="scientific">Candidatus Opimibacter skivensis</name>
    <dbReference type="NCBI Taxonomy" id="2982028"/>
    <lineage>
        <taxon>Bacteria</taxon>
        <taxon>Pseudomonadati</taxon>
        <taxon>Bacteroidota</taxon>
        <taxon>Saprospiria</taxon>
        <taxon>Saprospirales</taxon>
        <taxon>Saprospiraceae</taxon>
        <taxon>Candidatus Opimibacter</taxon>
    </lineage>
</organism>
<evidence type="ECO:0008006" key="3">
    <source>
        <dbReference type="Google" id="ProtNLM"/>
    </source>
</evidence>
<reference evidence="1 2" key="1">
    <citation type="submission" date="2020-10" db="EMBL/GenBank/DDBJ databases">
        <title>Connecting structure to function with the recovery of over 1000 high-quality activated sludge metagenome-assembled genomes encoding full-length rRNA genes using long-read sequencing.</title>
        <authorList>
            <person name="Singleton C.M."/>
            <person name="Petriglieri F."/>
            <person name="Kristensen J.M."/>
            <person name="Kirkegaard R.H."/>
            <person name="Michaelsen T.Y."/>
            <person name="Andersen M.H."/>
            <person name="Karst S.M."/>
            <person name="Dueholm M.S."/>
            <person name="Nielsen P.H."/>
            <person name="Albertsen M."/>
        </authorList>
    </citation>
    <scope>NUCLEOTIDE SEQUENCE [LARGE SCALE GENOMIC DNA]</scope>
    <source>
        <strain evidence="1">Ribe_18-Q3-R11-54_MAXAC.273</strain>
    </source>
</reference>
<proteinExistence type="predicted"/>
<gene>
    <name evidence="1" type="ORF">IPP15_12595</name>
</gene>
<accession>A0A9D7SX10</accession>
<dbReference type="EMBL" id="JADKGY010000013">
    <property type="protein sequence ID" value="MBK9983225.1"/>
    <property type="molecule type" value="Genomic_DNA"/>
</dbReference>
<comment type="caution">
    <text evidence="1">The sequence shown here is derived from an EMBL/GenBank/DDBJ whole genome shotgun (WGS) entry which is preliminary data.</text>
</comment>
<dbReference type="AlphaFoldDB" id="A0A9D7SX10"/>
<protein>
    <recommendedName>
        <fullName evidence="3">Periplasmic heavy metal sensor</fullName>
    </recommendedName>
</protein>
<name>A0A9D7SX10_9BACT</name>
<evidence type="ECO:0000313" key="2">
    <source>
        <dbReference type="Proteomes" id="UP000808337"/>
    </source>
</evidence>
<evidence type="ECO:0000313" key="1">
    <source>
        <dbReference type="EMBL" id="MBK9983225.1"/>
    </source>
</evidence>
<dbReference type="Proteomes" id="UP000808337">
    <property type="component" value="Unassembled WGS sequence"/>
</dbReference>
<sequence>MKLKYLVIALTFIIPVLGFAQPQGPLSKEARQRIEAQRIGFITQKLDLSPDEATKFWPVYNEYKDALKDMKDDMERPDLMTITDDEANTIIDRHVIQEQKRLDLQKKLIADLRKVISPRKIILLQASEREFNRGLLKRANGMNPQGPQRDQKN</sequence>